<dbReference type="OrthoDB" id="5987936at2759"/>
<evidence type="ECO:0000256" key="6">
    <source>
        <dbReference type="ARBA" id="ARBA00023136"/>
    </source>
</evidence>
<evidence type="ECO:0000313" key="10">
    <source>
        <dbReference type="EMBL" id="CAD7223148.1"/>
    </source>
</evidence>
<evidence type="ECO:0000256" key="7">
    <source>
        <dbReference type="ARBA" id="ARBA00023170"/>
    </source>
</evidence>
<protein>
    <submittedName>
        <fullName evidence="10">Uncharacterized protein</fullName>
    </submittedName>
</protein>
<dbReference type="Gene3D" id="1.20.1070.10">
    <property type="entry name" value="Rhodopsin 7-helix transmembrane proteins"/>
    <property type="match status" value="1"/>
</dbReference>
<dbReference type="AlphaFoldDB" id="A0A7R8W4X2"/>
<reference evidence="10" key="1">
    <citation type="submission" date="2020-11" db="EMBL/GenBank/DDBJ databases">
        <authorList>
            <person name="Tran Van P."/>
        </authorList>
    </citation>
    <scope>NUCLEOTIDE SEQUENCE</scope>
</reference>
<keyword evidence="4" id="KW-1133">Transmembrane helix</keyword>
<organism evidence="10">
    <name type="scientific">Cyprideis torosa</name>
    <dbReference type="NCBI Taxonomy" id="163714"/>
    <lineage>
        <taxon>Eukaryota</taxon>
        <taxon>Metazoa</taxon>
        <taxon>Ecdysozoa</taxon>
        <taxon>Arthropoda</taxon>
        <taxon>Crustacea</taxon>
        <taxon>Oligostraca</taxon>
        <taxon>Ostracoda</taxon>
        <taxon>Podocopa</taxon>
        <taxon>Podocopida</taxon>
        <taxon>Cytherocopina</taxon>
        <taxon>Cytheroidea</taxon>
        <taxon>Cytherideidae</taxon>
        <taxon>Cyprideis</taxon>
    </lineage>
</organism>
<accession>A0A7R8W4X2</accession>
<evidence type="ECO:0000256" key="9">
    <source>
        <dbReference type="RuleBase" id="RU000688"/>
    </source>
</evidence>
<gene>
    <name evidence="10" type="ORF">CTOB1V02_LOCUS1142</name>
</gene>
<dbReference type="InterPro" id="IPR017452">
    <property type="entry name" value="GPCR_Rhodpsn_7TM"/>
</dbReference>
<keyword evidence="5 9" id="KW-0297">G-protein coupled receptor</keyword>
<keyword evidence="7 9" id="KW-0675">Receptor</keyword>
<dbReference type="SUPFAM" id="SSF81321">
    <property type="entry name" value="Family A G protein-coupled receptor-like"/>
    <property type="match status" value="1"/>
</dbReference>
<keyword evidence="3 9" id="KW-0812">Transmembrane</keyword>
<proteinExistence type="inferred from homology"/>
<evidence type="ECO:0000256" key="3">
    <source>
        <dbReference type="ARBA" id="ARBA00022692"/>
    </source>
</evidence>
<sequence>MPVRDLSVTVSVLTLTFISIDRCYAVCSPLKFKSTEGRAKWAILVIWIVASVLVSPNLFVLEAIPREGLRIETVYFTQCTPQWSPWMEVAYVLMKVILLYAFPLVLMSIAHCLIAIVLRSRQSVHGSTEENQRPNNVLHRHQRQGSSSLLNRREGGVSTSANCSAESTLRSRRKAAKMLVAVVIVFAICLFPVHLINILRIVMHVPMNDFTVAVTLGSHWLCYANSAINPLIYNFMSVKFRKEFMKAFACRTLERRGLGSEVLCLLSSPRREESSAQHIAARIAIQNIGLSHMVPRMSLVSAINFRPKSLVVSSDKATNLM</sequence>
<evidence type="ECO:0000256" key="1">
    <source>
        <dbReference type="ARBA" id="ARBA00004141"/>
    </source>
</evidence>
<dbReference type="EMBL" id="OB660159">
    <property type="protein sequence ID" value="CAD7223148.1"/>
    <property type="molecule type" value="Genomic_DNA"/>
</dbReference>
<dbReference type="GO" id="GO:0005886">
    <property type="term" value="C:plasma membrane"/>
    <property type="evidence" value="ECO:0007669"/>
    <property type="project" value="TreeGrafter"/>
</dbReference>
<dbReference type="PRINTS" id="PR00237">
    <property type="entry name" value="GPCRRHODOPSN"/>
</dbReference>
<evidence type="ECO:0000256" key="5">
    <source>
        <dbReference type="ARBA" id="ARBA00023040"/>
    </source>
</evidence>
<dbReference type="PRINTS" id="PR01064">
    <property type="entry name" value="OREXINR"/>
</dbReference>
<dbReference type="InterPro" id="IPR000204">
    <property type="entry name" value="Orexin_rcpt"/>
</dbReference>
<dbReference type="Pfam" id="PF00001">
    <property type="entry name" value="7tm_1"/>
    <property type="match status" value="1"/>
</dbReference>
<dbReference type="GO" id="GO:0016499">
    <property type="term" value="F:orexin receptor activity"/>
    <property type="evidence" value="ECO:0007669"/>
    <property type="project" value="InterPro"/>
</dbReference>
<keyword evidence="6" id="KW-0472">Membrane</keyword>
<evidence type="ECO:0000256" key="8">
    <source>
        <dbReference type="ARBA" id="ARBA00023224"/>
    </source>
</evidence>
<comment type="subcellular location">
    <subcellularLocation>
        <location evidence="1">Membrane</location>
        <topology evidence="1">Multi-pass membrane protein</topology>
    </subcellularLocation>
</comment>
<dbReference type="PANTHER" id="PTHR45695">
    <property type="entry name" value="LEUCOKININ RECEPTOR-RELATED"/>
    <property type="match status" value="1"/>
</dbReference>
<dbReference type="InterPro" id="IPR000276">
    <property type="entry name" value="GPCR_Rhodpsn"/>
</dbReference>
<keyword evidence="8 9" id="KW-0807">Transducer</keyword>
<dbReference type="GO" id="GO:0007631">
    <property type="term" value="P:feeding behavior"/>
    <property type="evidence" value="ECO:0007669"/>
    <property type="project" value="InterPro"/>
</dbReference>
<name>A0A7R8W4X2_9CRUS</name>
<comment type="similarity">
    <text evidence="2 9">Belongs to the G-protein coupled receptor 1 family.</text>
</comment>
<dbReference type="PANTHER" id="PTHR45695:SF15">
    <property type="entry name" value="OPSIN RH2"/>
    <property type="match status" value="1"/>
</dbReference>
<dbReference type="PROSITE" id="PS00237">
    <property type="entry name" value="G_PROTEIN_RECEP_F1_1"/>
    <property type="match status" value="1"/>
</dbReference>
<evidence type="ECO:0000256" key="4">
    <source>
        <dbReference type="ARBA" id="ARBA00022989"/>
    </source>
</evidence>
<dbReference type="PROSITE" id="PS50262">
    <property type="entry name" value="G_PROTEIN_RECEP_F1_2"/>
    <property type="match status" value="1"/>
</dbReference>
<evidence type="ECO:0000256" key="2">
    <source>
        <dbReference type="ARBA" id="ARBA00010663"/>
    </source>
</evidence>